<dbReference type="Proteomes" id="UP000298416">
    <property type="component" value="Unassembled WGS sequence"/>
</dbReference>
<evidence type="ECO:0000259" key="2">
    <source>
        <dbReference type="Pfam" id="PF10536"/>
    </source>
</evidence>
<feature type="region of interest" description="Disordered" evidence="1">
    <location>
        <begin position="896"/>
        <end position="926"/>
    </location>
</feature>
<dbReference type="EMBL" id="PNBA02000012">
    <property type="protein sequence ID" value="KAG6405242.1"/>
    <property type="molecule type" value="Genomic_DNA"/>
</dbReference>
<dbReference type="AlphaFoldDB" id="A0A8X8ZHI5"/>
<dbReference type="InterPro" id="IPR019557">
    <property type="entry name" value="AminoTfrase-like_pln_mobile"/>
</dbReference>
<organism evidence="3">
    <name type="scientific">Salvia splendens</name>
    <name type="common">Scarlet sage</name>
    <dbReference type="NCBI Taxonomy" id="180675"/>
    <lineage>
        <taxon>Eukaryota</taxon>
        <taxon>Viridiplantae</taxon>
        <taxon>Streptophyta</taxon>
        <taxon>Embryophyta</taxon>
        <taxon>Tracheophyta</taxon>
        <taxon>Spermatophyta</taxon>
        <taxon>Magnoliopsida</taxon>
        <taxon>eudicotyledons</taxon>
        <taxon>Gunneridae</taxon>
        <taxon>Pentapetalae</taxon>
        <taxon>asterids</taxon>
        <taxon>lamiids</taxon>
        <taxon>Lamiales</taxon>
        <taxon>Lamiaceae</taxon>
        <taxon>Nepetoideae</taxon>
        <taxon>Mentheae</taxon>
        <taxon>Salviinae</taxon>
        <taxon>Salvia</taxon>
        <taxon>Salvia subgen. Calosphace</taxon>
        <taxon>core Calosphace</taxon>
    </lineage>
</organism>
<evidence type="ECO:0000313" key="3">
    <source>
        <dbReference type="EMBL" id="KAG6405242.1"/>
    </source>
</evidence>
<keyword evidence="4" id="KW-1185">Reference proteome</keyword>
<dbReference type="InterPro" id="IPR044824">
    <property type="entry name" value="MAIN-like"/>
</dbReference>
<dbReference type="GO" id="GO:0010073">
    <property type="term" value="P:meristem maintenance"/>
    <property type="evidence" value="ECO:0007669"/>
    <property type="project" value="InterPro"/>
</dbReference>
<reference evidence="3" key="1">
    <citation type="submission" date="2018-01" db="EMBL/GenBank/DDBJ databases">
        <authorList>
            <person name="Mao J.F."/>
        </authorList>
    </citation>
    <scope>NUCLEOTIDE SEQUENCE</scope>
    <source>
        <strain evidence="3">Huo1</strain>
        <tissue evidence="3">Leaf</tissue>
    </source>
</reference>
<accession>A0A8X8ZHI5</accession>
<feature type="region of interest" description="Disordered" evidence="1">
    <location>
        <begin position="522"/>
        <end position="562"/>
    </location>
</feature>
<dbReference type="Pfam" id="PF10536">
    <property type="entry name" value="PMD"/>
    <property type="match status" value="1"/>
</dbReference>
<protein>
    <recommendedName>
        <fullName evidence="2">Aminotransferase-like plant mobile domain-containing protein</fullName>
    </recommendedName>
</protein>
<feature type="compositionally biased region" description="Basic and acidic residues" evidence="1">
    <location>
        <begin position="798"/>
        <end position="814"/>
    </location>
</feature>
<proteinExistence type="predicted"/>
<evidence type="ECO:0000256" key="1">
    <source>
        <dbReference type="SAM" id="MobiDB-lite"/>
    </source>
</evidence>
<gene>
    <name evidence="3" type="ORF">SASPL_132829</name>
</gene>
<sequence length="1034" mass="115038">MDSALRHTLHPGPIDDSVLTLQDHHRSTEIWNGQNFEPLTCRRCDGHFWRLGTLDPRVQEMMLKAGFYGVYKAGRMRLDHALITALVERWRPETHTFHLPVGETTVTLQDISVLWGLPIDGEPITGVDTNRSLDEWQEICNELLGFRPPPEDFDRGRLKIRCLQERFKTLPDGASECTVQFYARAYILQLLGGQLLSDMSNNKVKLMYLPLLRDFEVAGKLSWGGAVLSCLYRALCRAAKPETSDICGPLVLLQIWAWERLPFIRPGRLTPREQPPPDVVAGDHSLPSAPYGSRWNVGFKLETVGTHVLVLYRDQLDNMKDDQFIWDPYPPEVLASLPEYCISGRQIWQTVAPLICFDVVEFHHADRVLRQFGQQQSIPALCDTIPDIHLTDRRGRQNYDWAHHHRQFVDMWADRRSRVICGPPIDGPIDQSDPYMMWYRRITRLLIGNPATRPNTGYQGVGGAMEAMCIQAQSLQKIYHRASDAIHEGYEVSGEYVLREIQEICAYSLRAAHEDHRLTVRPDMGAASPSTAPYVPPKVQRGRPRKRGTLTSGRAAESRRRGSLVPVMLSTSSEVSHSFKPSNLFQGNVSEVPDTPGTWDSGLSAPEFQEDTDPNITQLDPEATETTNPMVQALEKIRDICACVLGVSNQNQAMLSTHDMIPDGPKMKHCKPRRKGEMSGYLVGANSRVNSYFPCTSSAFSPTPSTSLGPNGSPLQPHDSTGRDVEPLATPMSRESLLPELHDNLHLEMIEIDTLTGSREASPSPADPSMLNLHCDPPGGQDSALTLTDVKTDFSPGNDERIQTGSAADDREQEVTGQEYRGIDDEVLQPVPEPPALEPCSQNSEQLHHVDTTTFNGTLFPHEDDPSASMVSTHNPEVSTLHHEPIEEAMDVNGVDTKSIPEPPVHEPQEAENPTLSDSMSHGMEDIKPYGHLAEKNIPEPSPSHQDCCGETIKVDEVDGDALECGLAKRKGMDADKADTTSSGPTVNSPCPHNSPFKPSPEGEPQVTETDSAAAKDNVQRKYKRQRRSAPKQG</sequence>
<feature type="domain" description="Aminotransferase-like plant mobile" evidence="2">
    <location>
        <begin position="66"/>
        <end position="440"/>
    </location>
</feature>
<dbReference type="PANTHER" id="PTHR46033">
    <property type="entry name" value="PROTEIN MAIN-LIKE 2"/>
    <property type="match status" value="1"/>
</dbReference>
<dbReference type="PANTHER" id="PTHR46033:SF8">
    <property type="entry name" value="PROTEIN MAINTENANCE OF MERISTEMS-LIKE"/>
    <property type="match status" value="1"/>
</dbReference>
<feature type="region of interest" description="Disordered" evidence="1">
    <location>
        <begin position="795"/>
        <end position="815"/>
    </location>
</feature>
<feature type="compositionally biased region" description="Basic residues" evidence="1">
    <location>
        <begin position="1021"/>
        <end position="1034"/>
    </location>
</feature>
<feature type="region of interest" description="Disordered" evidence="1">
    <location>
        <begin position="699"/>
        <end position="726"/>
    </location>
</feature>
<comment type="caution">
    <text evidence="3">The sequence shown here is derived from an EMBL/GenBank/DDBJ whole genome shotgun (WGS) entry which is preliminary data.</text>
</comment>
<reference evidence="3" key="2">
    <citation type="submission" date="2020-08" db="EMBL/GenBank/DDBJ databases">
        <title>Plant Genome Project.</title>
        <authorList>
            <person name="Zhang R.-G."/>
        </authorList>
    </citation>
    <scope>NUCLEOTIDE SEQUENCE</scope>
    <source>
        <strain evidence="3">Huo1</strain>
        <tissue evidence="3">Leaf</tissue>
    </source>
</reference>
<name>A0A8X8ZHI5_SALSN</name>
<feature type="region of interest" description="Disordered" evidence="1">
    <location>
        <begin position="969"/>
        <end position="1034"/>
    </location>
</feature>
<feature type="compositionally biased region" description="Polar residues" evidence="1">
    <location>
        <begin position="980"/>
        <end position="992"/>
    </location>
</feature>
<evidence type="ECO:0000313" key="4">
    <source>
        <dbReference type="Proteomes" id="UP000298416"/>
    </source>
</evidence>